<sequence length="240" mass="27238">MLHIYKTPDEVSHALAEWITTNIETTLQQQDRFTWVVTGGNSPKQLYELLAAAPYRERIDWSKMHIFWGDERAVPFADNRNNAKMTFEHLLDKVPVVREQVYIMDTTLSPEESAKAYEAILHKYFGNDGPSFDLVLNGMGDDGHTLSLFPHTPVIHEQKAWVTSFYLDAQQMYRITLTAPIVNRARKVAFLTFGANKANALFEVLKGAPNIDQYPSQIIQPASGQLHWFVDEAAASKVQA</sequence>
<feature type="domain" description="Glucosamine/galactosamine-6-phosphate isomerase" evidence="8">
    <location>
        <begin position="7"/>
        <end position="228"/>
    </location>
</feature>
<dbReference type="NCBIfam" id="TIGR01198">
    <property type="entry name" value="pgl"/>
    <property type="match status" value="1"/>
</dbReference>
<comment type="caution">
    <text evidence="9">The sequence shown here is derived from an EMBL/GenBank/DDBJ whole genome shotgun (WGS) entry which is preliminary data.</text>
</comment>
<accession>A0A1V9EWU4</accession>
<evidence type="ECO:0000256" key="2">
    <source>
        <dbReference type="ARBA" id="ARBA00002681"/>
    </source>
</evidence>
<dbReference type="Proteomes" id="UP000192610">
    <property type="component" value="Unassembled WGS sequence"/>
</dbReference>
<keyword evidence="7" id="KW-0378">Hydrolase</keyword>
<dbReference type="OrthoDB" id="9810967at2"/>
<dbReference type="InterPro" id="IPR037171">
    <property type="entry name" value="NagB/RpiA_transferase-like"/>
</dbReference>
<proteinExistence type="inferred from homology"/>
<dbReference type="InterPro" id="IPR005900">
    <property type="entry name" value="6-phosphogluconolactonase_DevB"/>
</dbReference>
<dbReference type="GO" id="GO:0005975">
    <property type="term" value="P:carbohydrate metabolic process"/>
    <property type="evidence" value="ECO:0007669"/>
    <property type="project" value="UniProtKB-UniRule"/>
</dbReference>
<evidence type="ECO:0000256" key="6">
    <source>
        <dbReference type="ARBA" id="ARBA00020337"/>
    </source>
</evidence>
<evidence type="ECO:0000313" key="10">
    <source>
        <dbReference type="Proteomes" id="UP000192610"/>
    </source>
</evidence>
<protein>
    <recommendedName>
        <fullName evidence="6 7">6-phosphogluconolactonase</fullName>
        <shortName evidence="7">6PGL</shortName>
        <ecNumber evidence="5 7">3.1.1.31</ecNumber>
    </recommendedName>
</protein>
<reference evidence="10" key="1">
    <citation type="submission" date="2016-04" db="EMBL/GenBank/DDBJ databases">
        <authorList>
            <person name="Chen L."/>
            <person name="Zhuang W."/>
            <person name="Wang G."/>
        </authorList>
    </citation>
    <scope>NUCLEOTIDE SEQUENCE [LARGE SCALE GENOMIC DNA]</scope>
    <source>
        <strain evidence="10">17621</strain>
    </source>
</reference>
<comment type="pathway">
    <text evidence="3 7">Carbohydrate degradation; pentose phosphate pathway; D-ribulose 5-phosphate from D-glucose 6-phosphate (oxidative stage): step 2/3.</text>
</comment>
<gene>
    <name evidence="7" type="primary">pgl</name>
    <name evidence="9" type="ORF">A4H97_01790</name>
</gene>
<dbReference type="Gene3D" id="3.40.50.1360">
    <property type="match status" value="1"/>
</dbReference>
<comment type="catalytic activity">
    <reaction evidence="1 7">
        <text>6-phospho-D-glucono-1,5-lactone + H2O = 6-phospho-D-gluconate + H(+)</text>
        <dbReference type="Rhea" id="RHEA:12556"/>
        <dbReference type="ChEBI" id="CHEBI:15377"/>
        <dbReference type="ChEBI" id="CHEBI:15378"/>
        <dbReference type="ChEBI" id="CHEBI:57955"/>
        <dbReference type="ChEBI" id="CHEBI:58759"/>
        <dbReference type="EC" id="3.1.1.31"/>
    </reaction>
</comment>
<keyword evidence="10" id="KW-1185">Reference proteome</keyword>
<evidence type="ECO:0000256" key="7">
    <source>
        <dbReference type="RuleBase" id="RU365095"/>
    </source>
</evidence>
<evidence type="ECO:0000256" key="5">
    <source>
        <dbReference type="ARBA" id="ARBA00013198"/>
    </source>
</evidence>
<dbReference type="AlphaFoldDB" id="A0A1V9EWU4"/>
<dbReference type="EMBL" id="LVXG01000012">
    <property type="protein sequence ID" value="OQP50597.1"/>
    <property type="molecule type" value="Genomic_DNA"/>
</dbReference>
<evidence type="ECO:0000256" key="4">
    <source>
        <dbReference type="ARBA" id="ARBA00010662"/>
    </source>
</evidence>
<dbReference type="PANTHER" id="PTHR11054:SF0">
    <property type="entry name" value="6-PHOSPHOGLUCONOLACTONASE"/>
    <property type="match status" value="1"/>
</dbReference>
<dbReference type="RefSeq" id="WP_081198930.1">
    <property type="nucleotide sequence ID" value="NZ_FOCZ01000001.1"/>
</dbReference>
<dbReference type="GO" id="GO:0017057">
    <property type="term" value="F:6-phosphogluconolactonase activity"/>
    <property type="evidence" value="ECO:0007669"/>
    <property type="project" value="UniProtKB-UniRule"/>
</dbReference>
<comment type="similarity">
    <text evidence="4 7">Belongs to the glucosamine/galactosamine-6-phosphate isomerase family. 6-phosphogluconolactonase subfamily.</text>
</comment>
<evidence type="ECO:0000313" key="9">
    <source>
        <dbReference type="EMBL" id="OQP50597.1"/>
    </source>
</evidence>
<dbReference type="PANTHER" id="PTHR11054">
    <property type="entry name" value="6-PHOSPHOGLUCONOLACTONASE"/>
    <property type="match status" value="1"/>
</dbReference>
<dbReference type="Pfam" id="PF01182">
    <property type="entry name" value="Glucosamine_iso"/>
    <property type="match status" value="1"/>
</dbReference>
<evidence type="ECO:0000256" key="1">
    <source>
        <dbReference type="ARBA" id="ARBA00000832"/>
    </source>
</evidence>
<dbReference type="STRING" id="354355.SAMN05660816_00587"/>
<dbReference type="GO" id="GO:0006098">
    <property type="term" value="P:pentose-phosphate shunt"/>
    <property type="evidence" value="ECO:0007669"/>
    <property type="project" value="UniProtKB-UniPathway"/>
</dbReference>
<dbReference type="InterPro" id="IPR039104">
    <property type="entry name" value="6PGL"/>
</dbReference>
<name>A0A1V9EWU4_9BACT</name>
<dbReference type="CDD" id="cd01400">
    <property type="entry name" value="6PGL"/>
    <property type="match status" value="1"/>
</dbReference>
<dbReference type="InterPro" id="IPR006148">
    <property type="entry name" value="Glc/Gal-6P_isomerase"/>
</dbReference>
<evidence type="ECO:0000256" key="3">
    <source>
        <dbReference type="ARBA" id="ARBA00004961"/>
    </source>
</evidence>
<dbReference type="UniPathway" id="UPA00115">
    <property type="reaction ID" value="UER00409"/>
</dbReference>
<dbReference type="EC" id="3.1.1.31" evidence="5 7"/>
<evidence type="ECO:0000259" key="8">
    <source>
        <dbReference type="Pfam" id="PF01182"/>
    </source>
</evidence>
<dbReference type="SUPFAM" id="SSF100950">
    <property type="entry name" value="NagB/RpiA/CoA transferase-like"/>
    <property type="match status" value="1"/>
</dbReference>
<organism evidence="9 10">
    <name type="scientific">Niastella yeongjuensis</name>
    <dbReference type="NCBI Taxonomy" id="354355"/>
    <lineage>
        <taxon>Bacteria</taxon>
        <taxon>Pseudomonadati</taxon>
        <taxon>Bacteroidota</taxon>
        <taxon>Chitinophagia</taxon>
        <taxon>Chitinophagales</taxon>
        <taxon>Chitinophagaceae</taxon>
        <taxon>Niastella</taxon>
    </lineage>
</organism>
<comment type="function">
    <text evidence="2 7">Hydrolysis of 6-phosphogluconolactone to 6-phosphogluconate.</text>
</comment>